<protein>
    <recommendedName>
        <fullName evidence="4">Protein NDH-DEPENDENT CYCLIC ELECTRON FLOW 5</fullName>
    </recommendedName>
</protein>
<gene>
    <name evidence="2" type="ORF">F8388_026794</name>
</gene>
<dbReference type="InterPro" id="IPR014718">
    <property type="entry name" value="GH-type_carb-bd"/>
</dbReference>
<feature type="region of interest" description="Disordered" evidence="1">
    <location>
        <begin position="273"/>
        <end position="299"/>
    </location>
</feature>
<dbReference type="GO" id="GO:0047938">
    <property type="term" value="F:glucose-6-phosphate 1-epimerase activity"/>
    <property type="evidence" value="ECO:0007669"/>
    <property type="project" value="TreeGrafter"/>
</dbReference>
<dbReference type="GO" id="GO:0005975">
    <property type="term" value="P:carbohydrate metabolic process"/>
    <property type="evidence" value="ECO:0007669"/>
    <property type="project" value="InterPro"/>
</dbReference>
<reference evidence="2 3" key="1">
    <citation type="journal article" date="2020" name="bioRxiv">
        <title>Sequence and annotation of 42 cannabis genomes reveals extensive copy number variation in cannabinoid synthesis and pathogen resistance genes.</title>
        <authorList>
            <person name="Mckernan K.J."/>
            <person name="Helbert Y."/>
            <person name="Kane L.T."/>
            <person name="Ebling H."/>
            <person name="Zhang L."/>
            <person name="Liu B."/>
            <person name="Eaton Z."/>
            <person name="Mclaughlin S."/>
            <person name="Kingan S."/>
            <person name="Baybayan P."/>
            <person name="Concepcion G."/>
            <person name="Jordan M."/>
            <person name="Riva A."/>
            <person name="Barbazuk W."/>
            <person name="Harkins T."/>
        </authorList>
    </citation>
    <scope>NUCLEOTIDE SEQUENCE [LARGE SCALE GENOMIC DNA]</scope>
    <source>
        <strain evidence="3">cv. Jamaican Lion 4</strain>
        <tissue evidence="2">Leaf</tissue>
    </source>
</reference>
<dbReference type="SUPFAM" id="SSF74650">
    <property type="entry name" value="Galactose mutarotase-like"/>
    <property type="match status" value="1"/>
</dbReference>
<feature type="compositionally biased region" description="Low complexity" evidence="1">
    <location>
        <begin position="274"/>
        <end position="283"/>
    </location>
</feature>
<dbReference type="EMBL" id="JAATIP010000032">
    <property type="protein sequence ID" value="KAF4389065.1"/>
    <property type="molecule type" value="Genomic_DNA"/>
</dbReference>
<dbReference type="AlphaFoldDB" id="A0A7J6H1W7"/>
<comment type="caution">
    <text evidence="2">The sequence shown here is derived from an EMBL/GenBank/DDBJ whole genome shotgun (WGS) entry which is preliminary data.</text>
</comment>
<name>A0A7J6H1W7_CANSA</name>
<dbReference type="GO" id="GO:0005737">
    <property type="term" value="C:cytoplasm"/>
    <property type="evidence" value="ECO:0007669"/>
    <property type="project" value="TreeGrafter"/>
</dbReference>
<dbReference type="Gene3D" id="2.70.98.10">
    <property type="match status" value="1"/>
</dbReference>
<evidence type="ECO:0000313" key="2">
    <source>
        <dbReference type="EMBL" id="KAF4389065.1"/>
    </source>
</evidence>
<accession>A0A7J6H1W7</accession>
<dbReference type="PANTHER" id="PTHR11122">
    <property type="entry name" value="APOSPORY-ASSOCIATED PROTEIN C-RELATED"/>
    <property type="match status" value="1"/>
</dbReference>
<dbReference type="Proteomes" id="UP000525078">
    <property type="component" value="Unassembled WGS sequence"/>
</dbReference>
<evidence type="ECO:0000313" key="3">
    <source>
        <dbReference type="Proteomes" id="UP000525078"/>
    </source>
</evidence>
<dbReference type="GO" id="GO:0030246">
    <property type="term" value="F:carbohydrate binding"/>
    <property type="evidence" value="ECO:0007669"/>
    <property type="project" value="InterPro"/>
</dbReference>
<sequence length="391" mass="43028">MATFTSLFLPNPIHFSTKKLVTNQTLFSSSSPDYIHFKSTNDKRQLIVPRVASIPYNPINVDYLEEEFSGHGVTFQGIGDNCVAQMTLENGSTAILMLPSGLITSYKAAMWHGGTDEMLHSSVFEEKKGSASIQGGVSLVLDFTTEYAHSWSPTNWALKNISGNSQHSIQVELISSESGAMVEVKHIVTLKKDELSSEVVISNSSSAPVQLTGCVLSHLRVSSPDATYAIGLEGSDFFCRPPFSSNFGIVPPDFGQKMGFGFGQMLSQMAFWRPNNPNNSNGNQTKSDRGDSGQELEGEETDNYKHLREEMSQIYTSAPRNMTIIDRGRRNSVVVGRKGFEELYMLSPGSTHELYGKYSYICVGQSAMLKPIVVEAETVLRLGQDLHNPNL</sequence>
<proteinExistence type="predicted"/>
<dbReference type="PANTHER" id="PTHR11122:SF15">
    <property type="entry name" value="PROTEIN NDH-DEPENDENT CYCLIC ELECTRON FLOW 5"/>
    <property type="match status" value="1"/>
</dbReference>
<evidence type="ECO:0008006" key="4">
    <source>
        <dbReference type="Google" id="ProtNLM"/>
    </source>
</evidence>
<evidence type="ECO:0000256" key="1">
    <source>
        <dbReference type="SAM" id="MobiDB-lite"/>
    </source>
</evidence>
<organism evidence="2 3">
    <name type="scientific">Cannabis sativa</name>
    <name type="common">Hemp</name>
    <name type="synonym">Marijuana</name>
    <dbReference type="NCBI Taxonomy" id="3483"/>
    <lineage>
        <taxon>Eukaryota</taxon>
        <taxon>Viridiplantae</taxon>
        <taxon>Streptophyta</taxon>
        <taxon>Embryophyta</taxon>
        <taxon>Tracheophyta</taxon>
        <taxon>Spermatophyta</taxon>
        <taxon>Magnoliopsida</taxon>
        <taxon>eudicotyledons</taxon>
        <taxon>Gunneridae</taxon>
        <taxon>Pentapetalae</taxon>
        <taxon>rosids</taxon>
        <taxon>fabids</taxon>
        <taxon>Rosales</taxon>
        <taxon>Cannabaceae</taxon>
        <taxon>Cannabis</taxon>
    </lineage>
</organism>
<dbReference type="InterPro" id="IPR011013">
    <property type="entry name" value="Gal_mutarotase_sf_dom"/>
</dbReference>